<keyword evidence="1" id="KW-0732">Signal</keyword>
<name>A0A2T3J8K8_9GAMM</name>
<dbReference type="OrthoDB" id="5904423at2"/>
<dbReference type="AlphaFoldDB" id="A0A2T3J8K8"/>
<accession>A0A2T3J8K8</accession>
<evidence type="ECO:0008006" key="4">
    <source>
        <dbReference type="Google" id="ProtNLM"/>
    </source>
</evidence>
<reference evidence="2 3" key="1">
    <citation type="submission" date="2018-01" db="EMBL/GenBank/DDBJ databases">
        <title>Whole genome sequencing of Histamine producing bacteria.</title>
        <authorList>
            <person name="Butler K."/>
        </authorList>
    </citation>
    <scope>NUCLEOTIDE SEQUENCE [LARGE SCALE GENOMIC DNA]</scope>
    <source>
        <strain evidence="2 3">JCM 12947</strain>
    </source>
</reference>
<dbReference type="InterPro" id="IPR016879">
    <property type="entry name" value="UCP028299"/>
</dbReference>
<dbReference type="EMBL" id="PYMJ01000036">
    <property type="protein sequence ID" value="PSU45078.1"/>
    <property type="molecule type" value="Genomic_DNA"/>
</dbReference>
<dbReference type="PIRSF" id="PIRSF028299">
    <property type="entry name" value="UCP028299"/>
    <property type="match status" value="1"/>
</dbReference>
<gene>
    <name evidence="2" type="ORF">C9J12_24250</name>
</gene>
<evidence type="ECO:0000256" key="1">
    <source>
        <dbReference type="SAM" id="SignalP"/>
    </source>
</evidence>
<keyword evidence="3" id="KW-1185">Reference proteome</keyword>
<organism evidence="2 3">
    <name type="scientific">Photobacterium frigidiphilum</name>
    <dbReference type="NCBI Taxonomy" id="264736"/>
    <lineage>
        <taxon>Bacteria</taxon>
        <taxon>Pseudomonadati</taxon>
        <taxon>Pseudomonadota</taxon>
        <taxon>Gammaproteobacteria</taxon>
        <taxon>Vibrionales</taxon>
        <taxon>Vibrionaceae</taxon>
        <taxon>Photobacterium</taxon>
    </lineage>
</organism>
<dbReference type="Pfam" id="PF11777">
    <property type="entry name" value="DUF3316"/>
    <property type="match status" value="1"/>
</dbReference>
<dbReference type="Proteomes" id="UP000240987">
    <property type="component" value="Unassembled WGS sequence"/>
</dbReference>
<proteinExistence type="predicted"/>
<comment type="caution">
    <text evidence="2">The sequence shown here is derived from an EMBL/GenBank/DDBJ whole genome shotgun (WGS) entry which is preliminary data.</text>
</comment>
<sequence length="116" mass="12963">MKKLALLFIALIFSSSTFAFSWDSKEETRNLTAGISDSKEGAYNLGHNFASNIQKESPNKLKRTLGIYEYGLETNSIKVESSHVEVDEISTAKGQVKYRAMVNINYSYDVTGPNSR</sequence>
<dbReference type="RefSeq" id="WP_107245058.1">
    <property type="nucleotide sequence ID" value="NZ_PYMJ01000036.1"/>
</dbReference>
<protein>
    <recommendedName>
        <fullName evidence="4">DUF3316 domain-containing protein</fullName>
    </recommendedName>
</protein>
<feature type="chain" id="PRO_5015394091" description="DUF3316 domain-containing protein" evidence="1">
    <location>
        <begin position="20"/>
        <end position="116"/>
    </location>
</feature>
<evidence type="ECO:0000313" key="2">
    <source>
        <dbReference type="EMBL" id="PSU45078.1"/>
    </source>
</evidence>
<evidence type="ECO:0000313" key="3">
    <source>
        <dbReference type="Proteomes" id="UP000240987"/>
    </source>
</evidence>
<feature type="signal peptide" evidence="1">
    <location>
        <begin position="1"/>
        <end position="19"/>
    </location>
</feature>